<dbReference type="EMBL" id="CP015506">
    <property type="protein sequence ID" value="AND40512.1"/>
    <property type="molecule type" value="Genomic_DNA"/>
</dbReference>
<dbReference type="Pfam" id="PF01979">
    <property type="entry name" value="Amidohydro_1"/>
    <property type="match status" value="1"/>
</dbReference>
<dbReference type="Gene3D" id="3.20.20.140">
    <property type="entry name" value="Metal-dependent hydrolases"/>
    <property type="match status" value="1"/>
</dbReference>
<protein>
    <recommendedName>
        <fullName evidence="1">Amidohydrolase-related domain-containing protein</fullName>
    </recommendedName>
</protein>
<dbReference type="InterPro" id="IPR057744">
    <property type="entry name" value="OTAase-like"/>
</dbReference>
<dbReference type="InterPro" id="IPR032466">
    <property type="entry name" value="Metal_Hydrolase"/>
</dbReference>
<evidence type="ECO:0000313" key="2">
    <source>
        <dbReference type="EMBL" id="AND40512.1"/>
    </source>
</evidence>
<proteinExistence type="predicted"/>
<evidence type="ECO:0000259" key="1">
    <source>
        <dbReference type="Pfam" id="PF01979"/>
    </source>
</evidence>
<dbReference type="AlphaFoldDB" id="A0A160MC85"/>
<accession>A0A160MC85</accession>
<dbReference type="KEGG" id="bon:A361_15595"/>
<dbReference type="GO" id="GO:0016810">
    <property type="term" value="F:hydrolase activity, acting on carbon-nitrogen (but not peptide) bonds"/>
    <property type="evidence" value="ECO:0007669"/>
    <property type="project" value="InterPro"/>
</dbReference>
<dbReference type="Proteomes" id="UP000077856">
    <property type="component" value="Chromosome"/>
</dbReference>
<dbReference type="InterPro" id="IPR051781">
    <property type="entry name" value="Metallo-dep_Hydrolase"/>
</dbReference>
<gene>
    <name evidence="2" type="ORF">A361_15595</name>
</gene>
<dbReference type="PANTHER" id="PTHR43135:SF3">
    <property type="entry name" value="ALPHA-D-RIBOSE 1-METHYLPHOSPHONATE 5-TRIPHOSPHATE DIPHOSPHATASE"/>
    <property type="match status" value="1"/>
</dbReference>
<dbReference type="CDD" id="cd01299">
    <property type="entry name" value="Met_dep_hydrolase_A"/>
    <property type="match status" value="1"/>
</dbReference>
<sequence length="398" mass="43623">MKIILKGGTLIDGSGNTPENNTAILLNGKYIEKVGRMEDIEFDSNAIKIIDVSGKTIMPGLINMHEHLTYREALGNPMHFMEKESIQGLTIFGVKTLLKGLRSGFTTVREMGSMHSIALYLRDKVETGEIPGPRVMACNKPISCTGGHAAVLNSIADGPDAVRKAAREQMNLGADFVKVMASHDPWPMPGDQKTRAEFTFEELSAAFEEAHKWGKRTACHCMGEIALRNVIEAGIDVIDHGIYLNDELASLMVEKGIYLTPTFSAYHKQTLNPKYSRGTEWVKDHTPLAEAQVNSVRAAIKAGVKIVNGTDSVGNYAEEVELLRREGMDPMKSLLACTSWAAEALGWEDKIGTVEPNKIADIVILGGNPLDDPYALEKVEIVIKEGKVFDPNNIHLPL</sequence>
<organism evidence="2 3">
    <name type="scientific">Cytobacillus oceanisediminis 2691</name>
    <dbReference type="NCBI Taxonomy" id="1196031"/>
    <lineage>
        <taxon>Bacteria</taxon>
        <taxon>Bacillati</taxon>
        <taxon>Bacillota</taxon>
        <taxon>Bacilli</taxon>
        <taxon>Bacillales</taxon>
        <taxon>Bacillaceae</taxon>
        <taxon>Cytobacillus</taxon>
    </lineage>
</organism>
<dbReference type="STRING" id="1196031.A361_15595"/>
<dbReference type="InterPro" id="IPR006680">
    <property type="entry name" value="Amidohydro-rel"/>
</dbReference>
<reference evidence="2 3" key="1">
    <citation type="submission" date="2016-04" db="EMBL/GenBank/DDBJ databases">
        <title>Complete genome sequence of Bacillus oceanisediminis strain 2691.</title>
        <authorList>
            <person name="Jeong H."/>
            <person name="Kim H.J."/>
            <person name="Lee D.-W."/>
        </authorList>
    </citation>
    <scope>NUCLEOTIDE SEQUENCE [LARGE SCALE GENOMIC DNA]</scope>
    <source>
        <strain evidence="2 3">2691</strain>
    </source>
</reference>
<name>A0A160MC85_9BACI</name>
<dbReference type="InterPro" id="IPR011059">
    <property type="entry name" value="Metal-dep_hydrolase_composite"/>
</dbReference>
<dbReference type="RefSeq" id="WP_019382110.1">
    <property type="nucleotide sequence ID" value="NZ_CP015506.1"/>
</dbReference>
<dbReference type="SUPFAM" id="SSF51556">
    <property type="entry name" value="Metallo-dependent hydrolases"/>
    <property type="match status" value="1"/>
</dbReference>
<dbReference type="Gene3D" id="2.30.40.10">
    <property type="entry name" value="Urease, subunit C, domain 1"/>
    <property type="match status" value="1"/>
</dbReference>
<dbReference type="SUPFAM" id="SSF51338">
    <property type="entry name" value="Composite domain of metallo-dependent hydrolases"/>
    <property type="match status" value="1"/>
</dbReference>
<evidence type="ECO:0000313" key="3">
    <source>
        <dbReference type="Proteomes" id="UP000077856"/>
    </source>
</evidence>
<dbReference type="eggNOG" id="COG1228">
    <property type="taxonomic scope" value="Bacteria"/>
</dbReference>
<dbReference type="PANTHER" id="PTHR43135">
    <property type="entry name" value="ALPHA-D-RIBOSE 1-METHYLPHOSPHONATE 5-TRIPHOSPHATE DIPHOSPHATASE"/>
    <property type="match status" value="1"/>
</dbReference>
<feature type="domain" description="Amidohydrolase-related" evidence="1">
    <location>
        <begin position="56"/>
        <end position="388"/>
    </location>
</feature>